<gene>
    <name evidence="4" type="ORF">GCM10009422_15240</name>
</gene>
<dbReference type="InterPro" id="IPR011006">
    <property type="entry name" value="CheY-like_superfamily"/>
</dbReference>
<feature type="modified residue" description="4-aspartylphosphate" evidence="2">
    <location>
        <position position="55"/>
    </location>
</feature>
<evidence type="ECO:0000256" key="2">
    <source>
        <dbReference type="PROSITE-ProRule" id="PRU00169"/>
    </source>
</evidence>
<dbReference type="InterPro" id="IPR001789">
    <property type="entry name" value="Sig_transdc_resp-reg_receiver"/>
</dbReference>
<dbReference type="Proteomes" id="UP001501352">
    <property type="component" value="Unassembled WGS sequence"/>
</dbReference>
<dbReference type="Pfam" id="PF00072">
    <property type="entry name" value="Response_reg"/>
    <property type="match status" value="1"/>
</dbReference>
<keyword evidence="5" id="KW-1185">Reference proteome</keyword>
<comment type="caution">
    <text evidence="4">The sequence shown here is derived from an EMBL/GenBank/DDBJ whole genome shotgun (WGS) entry which is preliminary data.</text>
</comment>
<evidence type="ECO:0000313" key="5">
    <source>
        <dbReference type="Proteomes" id="UP001501352"/>
    </source>
</evidence>
<evidence type="ECO:0000259" key="3">
    <source>
        <dbReference type="PROSITE" id="PS50110"/>
    </source>
</evidence>
<dbReference type="InterPro" id="IPR050595">
    <property type="entry name" value="Bact_response_regulator"/>
</dbReference>
<accession>A0ABP3RYK1</accession>
<name>A0ABP3RYK1_9CAUL</name>
<dbReference type="PROSITE" id="PS50110">
    <property type="entry name" value="RESPONSE_REGULATORY"/>
    <property type="match status" value="1"/>
</dbReference>
<feature type="domain" description="Response regulatory" evidence="3">
    <location>
        <begin position="4"/>
        <end position="122"/>
    </location>
</feature>
<dbReference type="PANTHER" id="PTHR44591:SF3">
    <property type="entry name" value="RESPONSE REGULATORY DOMAIN-CONTAINING PROTEIN"/>
    <property type="match status" value="1"/>
</dbReference>
<proteinExistence type="predicted"/>
<sequence length="127" mass="13806">MPLNLLHVDDEADIREVAAFSLELDPDIALTSLPSGEEALERLHGGMRPDVILLDVMMPKLDGPGVLKQLRGISGLEQTPVIFMTARVQASERDQYLELGAIGVITKPFDPMSLAGQIRDLMSGARV</sequence>
<dbReference type="SUPFAM" id="SSF52172">
    <property type="entry name" value="CheY-like"/>
    <property type="match status" value="1"/>
</dbReference>
<dbReference type="Gene3D" id="3.40.50.2300">
    <property type="match status" value="1"/>
</dbReference>
<dbReference type="SMART" id="SM00448">
    <property type="entry name" value="REC"/>
    <property type="match status" value="1"/>
</dbReference>
<reference evidence="5" key="1">
    <citation type="journal article" date="2019" name="Int. J. Syst. Evol. Microbiol.">
        <title>The Global Catalogue of Microorganisms (GCM) 10K type strain sequencing project: providing services to taxonomists for standard genome sequencing and annotation.</title>
        <authorList>
            <consortium name="The Broad Institute Genomics Platform"/>
            <consortium name="The Broad Institute Genome Sequencing Center for Infectious Disease"/>
            <person name="Wu L."/>
            <person name="Ma J."/>
        </authorList>
    </citation>
    <scope>NUCLEOTIDE SEQUENCE [LARGE SCALE GENOMIC DNA]</scope>
    <source>
        <strain evidence="5">JCM 12928</strain>
    </source>
</reference>
<protein>
    <submittedName>
        <fullName evidence="4">Response regulator</fullName>
    </submittedName>
</protein>
<dbReference type="EMBL" id="BAAAGA010000003">
    <property type="protein sequence ID" value="GAA0620534.1"/>
    <property type="molecule type" value="Genomic_DNA"/>
</dbReference>
<dbReference type="RefSeq" id="WP_343792357.1">
    <property type="nucleotide sequence ID" value="NZ_BAAAGA010000003.1"/>
</dbReference>
<dbReference type="PANTHER" id="PTHR44591">
    <property type="entry name" value="STRESS RESPONSE REGULATOR PROTEIN 1"/>
    <property type="match status" value="1"/>
</dbReference>
<evidence type="ECO:0000313" key="4">
    <source>
        <dbReference type="EMBL" id="GAA0620534.1"/>
    </source>
</evidence>
<keyword evidence="1 2" id="KW-0597">Phosphoprotein</keyword>
<evidence type="ECO:0000256" key="1">
    <source>
        <dbReference type="ARBA" id="ARBA00022553"/>
    </source>
</evidence>
<organism evidence="4 5">
    <name type="scientific">Brevundimonas kwangchunensis</name>
    <dbReference type="NCBI Taxonomy" id="322163"/>
    <lineage>
        <taxon>Bacteria</taxon>
        <taxon>Pseudomonadati</taxon>
        <taxon>Pseudomonadota</taxon>
        <taxon>Alphaproteobacteria</taxon>
        <taxon>Caulobacterales</taxon>
        <taxon>Caulobacteraceae</taxon>
        <taxon>Brevundimonas</taxon>
    </lineage>
</organism>